<gene>
    <name evidence="7" type="ORF">MCOR_19912</name>
</gene>
<dbReference type="CDD" id="cd00637">
    <property type="entry name" value="7tm_classA_rhodopsin-like"/>
    <property type="match status" value="1"/>
</dbReference>
<proteinExistence type="predicted"/>
<dbReference type="EMBL" id="CACVKT020003497">
    <property type="protein sequence ID" value="CAC5384249.1"/>
    <property type="molecule type" value="Genomic_DNA"/>
</dbReference>
<dbReference type="Pfam" id="PF00001">
    <property type="entry name" value="7tm_1"/>
    <property type="match status" value="1"/>
</dbReference>
<keyword evidence="3 5" id="KW-1133">Transmembrane helix</keyword>
<evidence type="ECO:0000256" key="1">
    <source>
        <dbReference type="ARBA" id="ARBA00004370"/>
    </source>
</evidence>
<feature type="transmembrane region" description="Helical" evidence="5">
    <location>
        <begin position="441"/>
        <end position="464"/>
    </location>
</feature>
<feature type="domain" description="G-protein coupled receptors family 1 profile" evidence="6">
    <location>
        <begin position="1"/>
        <end position="209"/>
    </location>
</feature>
<dbReference type="Gene3D" id="1.20.1070.10">
    <property type="entry name" value="Rhodopsin 7-helix transmembrane proteins"/>
    <property type="match status" value="1"/>
</dbReference>
<feature type="transmembrane region" description="Helical" evidence="5">
    <location>
        <begin position="149"/>
        <end position="173"/>
    </location>
</feature>
<evidence type="ECO:0000313" key="7">
    <source>
        <dbReference type="EMBL" id="CAC5384249.1"/>
    </source>
</evidence>
<evidence type="ECO:0000256" key="5">
    <source>
        <dbReference type="SAM" id="Phobius"/>
    </source>
</evidence>
<evidence type="ECO:0000259" key="6">
    <source>
        <dbReference type="PROSITE" id="PS50262"/>
    </source>
</evidence>
<keyword evidence="8" id="KW-1185">Reference proteome</keyword>
<dbReference type="InterPro" id="IPR017452">
    <property type="entry name" value="GPCR_Rhodpsn_7TM"/>
</dbReference>
<dbReference type="GO" id="GO:0004930">
    <property type="term" value="F:G protein-coupled receptor activity"/>
    <property type="evidence" value="ECO:0007669"/>
    <property type="project" value="InterPro"/>
</dbReference>
<reference evidence="7 8" key="1">
    <citation type="submission" date="2020-06" db="EMBL/GenBank/DDBJ databases">
        <authorList>
            <person name="Li R."/>
            <person name="Bekaert M."/>
        </authorList>
    </citation>
    <scope>NUCLEOTIDE SEQUENCE [LARGE SCALE GENOMIC DNA]</scope>
    <source>
        <strain evidence="8">wild</strain>
    </source>
</reference>
<dbReference type="Proteomes" id="UP000507470">
    <property type="component" value="Unassembled WGS sequence"/>
</dbReference>
<evidence type="ECO:0000256" key="3">
    <source>
        <dbReference type="ARBA" id="ARBA00022989"/>
    </source>
</evidence>
<feature type="transmembrane region" description="Helical" evidence="5">
    <location>
        <begin position="194"/>
        <end position="213"/>
    </location>
</feature>
<evidence type="ECO:0000256" key="4">
    <source>
        <dbReference type="ARBA" id="ARBA00023136"/>
    </source>
</evidence>
<dbReference type="GO" id="GO:0016020">
    <property type="term" value="C:membrane"/>
    <property type="evidence" value="ECO:0007669"/>
    <property type="project" value="UniProtKB-SubCell"/>
</dbReference>
<dbReference type="AlphaFoldDB" id="A0A6J8BNH0"/>
<accession>A0A6J8BNH0</accession>
<comment type="subcellular location">
    <subcellularLocation>
        <location evidence="1">Membrane</location>
    </subcellularLocation>
</comment>
<keyword evidence="2 5" id="KW-0812">Transmembrane</keyword>
<evidence type="ECO:0000256" key="2">
    <source>
        <dbReference type="ARBA" id="ARBA00022692"/>
    </source>
</evidence>
<protein>
    <recommendedName>
        <fullName evidence="6">G-protein coupled receptors family 1 profile domain-containing protein</fullName>
    </recommendedName>
</protein>
<dbReference type="PROSITE" id="PS50262">
    <property type="entry name" value="G_PROTEIN_RECEP_F1_2"/>
    <property type="match status" value="1"/>
</dbReference>
<name>A0A6J8BNH0_MYTCO</name>
<keyword evidence="4 5" id="KW-0472">Membrane</keyword>
<dbReference type="SUPFAM" id="SSF81321">
    <property type="entry name" value="Family A G protein-coupled receptor-like"/>
    <property type="match status" value="1"/>
</dbReference>
<feature type="transmembrane region" description="Helical" evidence="5">
    <location>
        <begin position="63"/>
        <end position="86"/>
    </location>
</feature>
<organism evidence="7 8">
    <name type="scientific">Mytilus coruscus</name>
    <name type="common">Sea mussel</name>
    <dbReference type="NCBI Taxonomy" id="42192"/>
    <lineage>
        <taxon>Eukaryota</taxon>
        <taxon>Metazoa</taxon>
        <taxon>Spiralia</taxon>
        <taxon>Lophotrochozoa</taxon>
        <taxon>Mollusca</taxon>
        <taxon>Bivalvia</taxon>
        <taxon>Autobranchia</taxon>
        <taxon>Pteriomorphia</taxon>
        <taxon>Mytilida</taxon>
        <taxon>Mytiloidea</taxon>
        <taxon>Mytilidae</taxon>
        <taxon>Mytilinae</taxon>
        <taxon>Mytilus</taxon>
    </lineage>
</organism>
<feature type="transmembrane region" description="Helical" evidence="5">
    <location>
        <begin position="98"/>
        <end position="118"/>
    </location>
</feature>
<dbReference type="OrthoDB" id="6171538at2759"/>
<evidence type="ECO:0000313" key="8">
    <source>
        <dbReference type="Proteomes" id="UP000507470"/>
    </source>
</evidence>
<dbReference type="InterPro" id="IPR000276">
    <property type="entry name" value="GPCR_Rhodpsn"/>
</dbReference>
<sequence>MQGLALADCLTAFCLYGFEPVFAKKYALIEEKGLNKTPNRQIVDLKYPYCVMHFVFSQLSDNFHLTSVLITTCLGLQKLVAIVVPVWSRTGMSANKSIIVCLVCFMLPLTLHIPRLFVVAFTPVENADICSISQRGDVVQEYVLSYYPMAYSVIIGTATICMILSTCIIFKTLCINKAKGEKTPVSHIKKRSSVLVLCVLVVFLVTEVPRLYLNGNIIGTYWTQSDDKNVVWQKVSNEIERDQNTCFQNINTNGIKMVSRLLGDYHYGNPWSSDYGTPWTGNYGNYWSSGYNNLWLRHPTKICLHKRDNIIGKISKDVGQIVGERQIEIRNTIKQGLNKEYLDLFDDLLKKLQDQREKTIDVVLSQATKELMKNNCWNKRIWEELSLYTGQFVSCWKNIADNLDKNLTPLILVSSPFSEQLNYMVITVWKDMNMELDDFKLFLEVLKISTVIGCMSNFAIYIVLSEKLRTELFRKILRC</sequence>